<evidence type="ECO:0000256" key="2">
    <source>
        <dbReference type="ARBA" id="ARBA00022771"/>
    </source>
</evidence>
<proteinExistence type="predicted"/>
<feature type="region of interest" description="Disordered" evidence="5">
    <location>
        <begin position="269"/>
        <end position="293"/>
    </location>
</feature>
<dbReference type="PANTHER" id="PTHR45931">
    <property type="entry name" value="SI:CH211-59O9.10"/>
    <property type="match status" value="1"/>
</dbReference>
<gene>
    <name evidence="7" type="ORF">P3X46_006403</name>
</gene>
<dbReference type="PANTHER" id="PTHR45931:SF25">
    <property type="entry name" value="E3 UBIQUITIN-PROTEIN LIGASE RLIM-LIKE ISOFORM X1"/>
    <property type="match status" value="1"/>
</dbReference>
<organism evidence="7 8">
    <name type="scientific">Hevea brasiliensis</name>
    <name type="common">Para rubber tree</name>
    <name type="synonym">Siphonia brasiliensis</name>
    <dbReference type="NCBI Taxonomy" id="3981"/>
    <lineage>
        <taxon>Eukaryota</taxon>
        <taxon>Viridiplantae</taxon>
        <taxon>Streptophyta</taxon>
        <taxon>Embryophyta</taxon>
        <taxon>Tracheophyta</taxon>
        <taxon>Spermatophyta</taxon>
        <taxon>Magnoliopsida</taxon>
        <taxon>eudicotyledons</taxon>
        <taxon>Gunneridae</taxon>
        <taxon>Pentapetalae</taxon>
        <taxon>rosids</taxon>
        <taxon>fabids</taxon>
        <taxon>Malpighiales</taxon>
        <taxon>Euphorbiaceae</taxon>
        <taxon>Crotonoideae</taxon>
        <taxon>Micrandreae</taxon>
        <taxon>Hevea</taxon>
    </lineage>
</organism>
<evidence type="ECO:0000256" key="4">
    <source>
        <dbReference type="PROSITE-ProRule" id="PRU00175"/>
    </source>
</evidence>
<keyword evidence="1" id="KW-0479">Metal-binding</keyword>
<dbReference type="SMART" id="SM00184">
    <property type="entry name" value="RING"/>
    <property type="match status" value="1"/>
</dbReference>
<dbReference type="SUPFAM" id="SSF57850">
    <property type="entry name" value="RING/U-box"/>
    <property type="match status" value="1"/>
</dbReference>
<dbReference type="EMBL" id="JARPOI010000004">
    <property type="protein sequence ID" value="KAJ9182402.1"/>
    <property type="molecule type" value="Genomic_DNA"/>
</dbReference>
<dbReference type="CDD" id="cd16454">
    <property type="entry name" value="RING-H2_PA-TM-RING"/>
    <property type="match status" value="1"/>
</dbReference>
<keyword evidence="2 4" id="KW-0863">Zinc-finger</keyword>
<evidence type="ECO:0000313" key="8">
    <source>
        <dbReference type="Proteomes" id="UP001174677"/>
    </source>
</evidence>
<evidence type="ECO:0000313" key="7">
    <source>
        <dbReference type="EMBL" id="KAJ9182402.1"/>
    </source>
</evidence>
<dbReference type="PROSITE" id="PS50089">
    <property type="entry name" value="ZF_RING_2"/>
    <property type="match status" value="1"/>
</dbReference>
<feature type="region of interest" description="Disordered" evidence="5">
    <location>
        <begin position="392"/>
        <end position="415"/>
    </location>
</feature>
<comment type="caution">
    <text evidence="7">The sequence shown here is derived from an EMBL/GenBank/DDBJ whole genome shotgun (WGS) entry which is preliminary data.</text>
</comment>
<evidence type="ECO:0000259" key="6">
    <source>
        <dbReference type="PROSITE" id="PS50089"/>
    </source>
</evidence>
<name>A0ABQ9MQ39_HEVBR</name>
<evidence type="ECO:0000256" key="3">
    <source>
        <dbReference type="ARBA" id="ARBA00022833"/>
    </source>
</evidence>
<dbReference type="InterPro" id="IPR051834">
    <property type="entry name" value="RING_finger_E3_ligase"/>
</dbReference>
<accession>A0ABQ9MQ39</accession>
<feature type="region of interest" description="Disordered" evidence="5">
    <location>
        <begin position="564"/>
        <end position="609"/>
    </location>
</feature>
<reference evidence="7" key="1">
    <citation type="journal article" date="2023" name="Plant Biotechnol. J.">
        <title>Chromosome-level wild Hevea brasiliensis genome provides new tools for genomic-assisted breeding and valuable loci to elevate rubber yield.</title>
        <authorList>
            <person name="Cheng H."/>
            <person name="Song X."/>
            <person name="Hu Y."/>
            <person name="Wu T."/>
            <person name="Yang Q."/>
            <person name="An Z."/>
            <person name="Feng S."/>
            <person name="Deng Z."/>
            <person name="Wu W."/>
            <person name="Zeng X."/>
            <person name="Tu M."/>
            <person name="Wang X."/>
            <person name="Huang H."/>
        </authorList>
    </citation>
    <scope>NUCLEOTIDE SEQUENCE</scope>
    <source>
        <strain evidence="7">MT/VB/25A 57/8</strain>
    </source>
</reference>
<keyword evidence="8" id="KW-1185">Reference proteome</keyword>
<evidence type="ECO:0000256" key="5">
    <source>
        <dbReference type="SAM" id="MobiDB-lite"/>
    </source>
</evidence>
<dbReference type="InterPro" id="IPR001841">
    <property type="entry name" value="Znf_RING"/>
</dbReference>
<dbReference type="Proteomes" id="UP001174677">
    <property type="component" value="Chromosome 4"/>
</dbReference>
<feature type="compositionally biased region" description="Polar residues" evidence="5">
    <location>
        <begin position="565"/>
        <end position="602"/>
    </location>
</feature>
<sequence>MEEMDIEQVVDIPDTPDRLTALHVNNAQSGKESNSSVVGPSRTFDFMDKECFNQPRAKSRLIGEDGYDRRLRLNPQRIAVMTNEFGPRNKSVAFSSLENYYPSQNAPLFRRVAMANSSKPGTRLSIGMQHMDKGKTECTEIPLRSTVCIEKDATFDMAFPCRASKTLLAEETRDVQVSSNVGSTLQFAPMTSSNAFKGKEKIVVNAFNGSGSTINHGKGIDLTGGSQPKIEKQISASHLSATSPRVMGQKALVRNGCISPHYISTRAPKLADSHQVGSTDVGKDHSSTMVSDGPSEVDIREIFNEENNYHRTKGKGLIIHPSSSIKHNEKIVHASTSFGTNNKAANETSNASRDALLGDWRNTHNRAKKIHQTEGEDVCFIDELEENKVIRRNNGNGNVTKNTHDSGDQGEGQTASRLASVLNQITQPHHIGNIHSKRQKKHGLTSRNHNECSIMVTDDPEILFLGSSEEPSSSRSSRTLNRQQKGIFEPTYEIDELVPEMRNNSSPGLGSINDESDARARQVEADEMLARELQEQLYHEAPIIGGSEIDENIAWVLQQEEDTFRTASNQNQPRLRLRSSSSTMHANRQPQPLSFQTPSNRRGAQAQVPATRISQLRNRLLNLSPSRARNHSRTALSRARSFQFPLDMDLDMRLDVLEAFEDAVGEFSDMSVTANRMLQVQRDFNENDYEMLLALDENNHQQGASVNQINSLPESVVQTVNFEETCAICLETPTIGETIRHLPCLHKFHKDCIDPWLSRRTLCPVCKSSIT</sequence>
<keyword evidence="3" id="KW-0862">Zinc</keyword>
<dbReference type="Pfam" id="PF13639">
    <property type="entry name" value="zf-RING_2"/>
    <property type="match status" value="1"/>
</dbReference>
<dbReference type="InterPro" id="IPR013083">
    <property type="entry name" value="Znf_RING/FYVE/PHD"/>
</dbReference>
<protein>
    <recommendedName>
        <fullName evidence="6">RING-type domain-containing protein</fullName>
    </recommendedName>
</protein>
<feature type="domain" description="RING-type" evidence="6">
    <location>
        <begin position="726"/>
        <end position="767"/>
    </location>
</feature>
<dbReference type="Gene3D" id="3.30.40.10">
    <property type="entry name" value="Zinc/RING finger domain, C3HC4 (zinc finger)"/>
    <property type="match status" value="1"/>
</dbReference>
<evidence type="ECO:0000256" key="1">
    <source>
        <dbReference type="ARBA" id="ARBA00022723"/>
    </source>
</evidence>